<feature type="region of interest" description="Disordered" evidence="1">
    <location>
        <begin position="95"/>
        <end position="121"/>
    </location>
</feature>
<evidence type="ECO:0000256" key="1">
    <source>
        <dbReference type="SAM" id="MobiDB-lite"/>
    </source>
</evidence>
<gene>
    <name evidence="2" type="ORF">PLEPLA_LOCUS36334</name>
</gene>
<comment type="caution">
    <text evidence="2">The sequence shown here is derived from an EMBL/GenBank/DDBJ whole genome shotgun (WGS) entry which is preliminary data.</text>
</comment>
<name>A0A9N7V9Z1_PLEPL</name>
<feature type="region of interest" description="Disordered" evidence="1">
    <location>
        <begin position="1"/>
        <end position="29"/>
    </location>
</feature>
<accession>A0A9N7V9Z1</accession>
<reference evidence="2" key="1">
    <citation type="submission" date="2020-03" db="EMBL/GenBank/DDBJ databases">
        <authorList>
            <person name="Weist P."/>
        </authorList>
    </citation>
    <scope>NUCLEOTIDE SEQUENCE</scope>
</reference>
<dbReference type="Proteomes" id="UP001153269">
    <property type="component" value="Unassembled WGS sequence"/>
</dbReference>
<dbReference type="EMBL" id="CADEAL010003986">
    <property type="protein sequence ID" value="CAB1448685.1"/>
    <property type="molecule type" value="Genomic_DNA"/>
</dbReference>
<proteinExistence type="predicted"/>
<evidence type="ECO:0000313" key="2">
    <source>
        <dbReference type="EMBL" id="CAB1448685.1"/>
    </source>
</evidence>
<organism evidence="2 3">
    <name type="scientific">Pleuronectes platessa</name>
    <name type="common">European plaice</name>
    <dbReference type="NCBI Taxonomy" id="8262"/>
    <lineage>
        <taxon>Eukaryota</taxon>
        <taxon>Metazoa</taxon>
        <taxon>Chordata</taxon>
        <taxon>Craniata</taxon>
        <taxon>Vertebrata</taxon>
        <taxon>Euteleostomi</taxon>
        <taxon>Actinopterygii</taxon>
        <taxon>Neopterygii</taxon>
        <taxon>Teleostei</taxon>
        <taxon>Neoteleostei</taxon>
        <taxon>Acanthomorphata</taxon>
        <taxon>Carangaria</taxon>
        <taxon>Pleuronectiformes</taxon>
        <taxon>Pleuronectoidei</taxon>
        <taxon>Pleuronectidae</taxon>
        <taxon>Pleuronectes</taxon>
    </lineage>
</organism>
<keyword evidence="3" id="KW-1185">Reference proteome</keyword>
<dbReference type="AlphaFoldDB" id="A0A9N7V9Z1"/>
<sequence length="138" mass="14379">MASTRSEGEEPGVSRTKRRVTKPPLRTNTHAPAATLIAVHPAASGAAIIIRAQTVMGGYGIPLLERAPYSPNTCSPGGRGGGLVAESWTMDRKSDVPLSKAPCSPNTCSPSGRGGGLVAESWTMDRKSDGGLWFDSTE</sequence>
<protein>
    <submittedName>
        <fullName evidence="2">Uncharacterized protein</fullName>
    </submittedName>
</protein>
<evidence type="ECO:0000313" key="3">
    <source>
        <dbReference type="Proteomes" id="UP001153269"/>
    </source>
</evidence>